<keyword evidence="2" id="KW-1185">Reference proteome</keyword>
<reference evidence="1 2" key="1">
    <citation type="journal article" date="2019" name="Int. J. Syst. Evol. Microbiol.">
        <title>The Global Catalogue of Microorganisms (GCM) 10K type strain sequencing project: providing services to taxonomists for standard genome sequencing and annotation.</title>
        <authorList>
            <consortium name="The Broad Institute Genomics Platform"/>
            <consortium name="The Broad Institute Genome Sequencing Center for Infectious Disease"/>
            <person name="Wu L."/>
            <person name="Ma J."/>
        </authorList>
    </citation>
    <scope>NUCLEOTIDE SEQUENCE [LARGE SCALE GENOMIC DNA]</scope>
    <source>
        <strain evidence="1 2">JCM 8201</strain>
    </source>
</reference>
<proteinExistence type="predicted"/>
<protein>
    <recommendedName>
        <fullName evidence="3">C2H2-type domain-containing protein</fullName>
    </recommendedName>
</protein>
<sequence length="180" mass="20180">MIHITLGDMRPLKPWEDPLGRAYLGFAEEMTQEQIYEANRGCWVLGARADREQFALINYKGVIRQAIEIERIVPAGNRRAMEGKILTAGHPVYDAYVGKPSPVDAVRNPITYFESEHASRACGCGCGAEVKLGHFLPGHDQKALHDRVARIGTVHEFIHWFDDIMESRQAENGPDRAPEA</sequence>
<accession>A0ABN3U2W8</accession>
<evidence type="ECO:0008006" key="3">
    <source>
        <dbReference type="Google" id="ProtNLM"/>
    </source>
</evidence>
<name>A0ABN3U2W8_9ACTN</name>
<comment type="caution">
    <text evidence="1">The sequence shown here is derived from an EMBL/GenBank/DDBJ whole genome shotgun (WGS) entry which is preliminary data.</text>
</comment>
<organism evidence="1 2">
    <name type="scientific">Actinocorallia aurantiaca</name>
    <dbReference type="NCBI Taxonomy" id="46204"/>
    <lineage>
        <taxon>Bacteria</taxon>
        <taxon>Bacillati</taxon>
        <taxon>Actinomycetota</taxon>
        <taxon>Actinomycetes</taxon>
        <taxon>Streptosporangiales</taxon>
        <taxon>Thermomonosporaceae</taxon>
        <taxon>Actinocorallia</taxon>
    </lineage>
</organism>
<evidence type="ECO:0000313" key="1">
    <source>
        <dbReference type="EMBL" id="GAA2723117.1"/>
    </source>
</evidence>
<evidence type="ECO:0000313" key="2">
    <source>
        <dbReference type="Proteomes" id="UP001501842"/>
    </source>
</evidence>
<gene>
    <name evidence="1" type="ORF">GCM10010439_17600</name>
</gene>
<dbReference type="Proteomes" id="UP001501842">
    <property type="component" value="Unassembled WGS sequence"/>
</dbReference>
<dbReference type="EMBL" id="BAAATZ010000006">
    <property type="protein sequence ID" value="GAA2723117.1"/>
    <property type="molecule type" value="Genomic_DNA"/>
</dbReference>